<dbReference type="InterPro" id="IPR016156">
    <property type="entry name" value="FAD/NAD-linked_Rdtase_dimer_sf"/>
</dbReference>
<dbReference type="Proteomes" id="UP000322530">
    <property type="component" value="Unassembled WGS sequence"/>
</dbReference>
<dbReference type="InterPro" id="IPR028202">
    <property type="entry name" value="Reductase_C"/>
</dbReference>
<dbReference type="Pfam" id="PF07992">
    <property type="entry name" value="Pyr_redox_2"/>
    <property type="match status" value="1"/>
</dbReference>
<gene>
    <name evidence="7" type="ORF">KDI_34900</name>
</gene>
<dbReference type="PANTHER" id="PTHR43557">
    <property type="entry name" value="APOPTOSIS-INDUCING FACTOR 1"/>
    <property type="match status" value="1"/>
</dbReference>
<evidence type="ECO:0000256" key="1">
    <source>
        <dbReference type="ARBA" id="ARBA00001974"/>
    </source>
</evidence>
<feature type="domain" description="Reductase C-terminal" evidence="6">
    <location>
        <begin position="346"/>
        <end position="416"/>
    </location>
</feature>
<keyword evidence="3" id="KW-0274">FAD</keyword>
<dbReference type="GO" id="GO:0016651">
    <property type="term" value="F:oxidoreductase activity, acting on NAD(P)H"/>
    <property type="evidence" value="ECO:0007669"/>
    <property type="project" value="TreeGrafter"/>
</dbReference>
<comment type="cofactor">
    <cofactor evidence="1">
        <name>FAD</name>
        <dbReference type="ChEBI" id="CHEBI:57692"/>
    </cofactor>
</comment>
<dbReference type="RefSeq" id="WP_149402835.1">
    <property type="nucleotide sequence ID" value="NZ_BIXY01000054.1"/>
</dbReference>
<dbReference type="SUPFAM" id="SSF51905">
    <property type="entry name" value="FAD/NAD(P)-binding domain"/>
    <property type="match status" value="2"/>
</dbReference>
<dbReference type="PRINTS" id="PR00368">
    <property type="entry name" value="FADPNR"/>
</dbReference>
<feature type="domain" description="FAD/NAD(P)-binding" evidence="5">
    <location>
        <begin position="16"/>
        <end position="323"/>
    </location>
</feature>
<dbReference type="PANTHER" id="PTHR43557:SF2">
    <property type="entry name" value="RIESKE DOMAIN-CONTAINING PROTEIN-RELATED"/>
    <property type="match status" value="1"/>
</dbReference>
<keyword evidence="2" id="KW-0285">Flavoprotein</keyword>
<accession>A0A5A5TFK5</accession>
<keyword evidence="8" id="KW-1185">Reference proteome</keyword>
<evidence type="ECO:0000256" key="3">
    <source>
        <dbReference type="ARBA" id="ARBA00022827"/>
    </source>
</evidence>
<evidence type="ECO:0000259" key="6">
    <source>
        <dbReference type="Pfam" id="PF14759"/>
    </source>
</evidence>
<name>A0A5A5TFK5_9CHLR</name>
<dbReference type="Gene3D" id="3.50.50.60">
    <property type="entry name" value="FAD/NAD(P)-binding domain"/>
    <property type="match status" value="2"/>
</dbReference>
<evidence type="ECO:0000259" key="5">
    <source>
        <dbReference type="Pfam" id="PF07992"/>
    </source>
</evidence>
<evidence type="ECO:0000313" key="7">
    <source>
        <dbReference type="EMBL" id="GCF09926.1"/>
    </source>
</evidence>
<organism evidence="7 8">
    <name type="scientific">Dictyobacter arantiisoli</name>
    <dbReference type="NCBI Taxonomy" id="2014874"/>
    <lineage>
        <taxon>Bacteria</taxon>
        <taxon>Bacillati</taxon>
        <taxon>Chloroflexota</taxon>
        <taxon>Ktedonobacteria</taxon>
        <taxon>Ktedonobacterales</taxon>
        <taxon>Dictyobacteraceae</taxon>
        <taxon>Dictyobacter</taxon>
    </lineage>
</organism>
<dbReference type="OrthoDB" id="9802028at2"/>
<dbReference type="InterPro" id="IPR036188">
    <property type="entry name" value="FAD/NAD-bd_sf"/>
</dbReference>
<sequence length="477" mass="51495">MVHRADVLQSFKKNGSIVIVGASLAGLRATEVLRKEGFAGRLTVIGDEPYEPYDRPPLSKQVLAGWVEAEHTTLPRQHPLDDVDWRLGIAATGLDLRAREVHLADGQSVDFDRMLIATGVRARHWPKEDEARLAGVFVVRTRDDARLLRQKLETKPRHVLIVGAGFTGSEMASVCRDLGLTVTVTERSASPLIGALGGEIGSIAGDLQRQHGVDLRCNTTVTALEGDAERTLRRAHFSDGSTLDVDVAVIALGSIRNTEWLRGSRLAAGQLGVACDAGCRAFDINGIITDDIFVAGDVARFPHPLYAYQLIALEHWGNAVAQAEAAAHNMVNSEAERRPHISIPAFWSIQFGVNIKSVGLPPFADQVVIMQGSVEQHRFVAAYGHKGRTVAAVSFNQGRWLPYYERLIASAAAFPPTPPAYDVPIPLHPVPAKFPAANAPTSTPTIALTGYAPDEICATYLEEPPMTPVTVESGGKA</sequence>
<dbReference type="SUPFAM" id="SSF55424">
    <property type="entry name" value="FAD/NAD-linked reductases, dimerisation (C-terminal) domain"/>
    <property type="match status" value="1"/>
</dbReference>
<evidence type="ECO:0000313" key="8">
    <source>
        <dbReference type="Proteomes" id="UP000322530"/>
    </source>
</evidence>
<proteinExistence type="predicted"/>
<reference evidence="7 8" key="1">
    <citation type="submission" date="2019-01" db="EMBL/GenBank/DDBJ databases">
        <title>Draft genome sequence of Dictyobacter sp. Uno17.</title>
        <authorList>
            <person name="Wang C.M."/>
            <person name="Zheng Y."/>
            <person name="Sakai Y."/>
            <person name="Abe K."/>
            <person name="Yokota A."/>
            <person name="Yabe S."/>
        </authorList>
    </citation>
    <scope>NUCLEOTIDE SEQUENCE [LARGE SCALE GENOMIC DNA]</scope>
    <source>
        <strain evidence="7 8">Uno17</strain>
    </source>
</reference>
<dbReference type="Gene3D" id="3.30.390.30">
    <property type="match status" value="1"/>
</dbReference>
<evidence type="ECO:0000256" key="2">
    <source>
        <dbReference type="ARBA" id="ARBA00022630"/>
    </source>
</evidence>
<dbReference type="InterPro" id="IPR023753">
    <property type="entry name" value="FAD/NAD-binding_dom"/>
</dbReference>
<dbReference type="InterPro" id="IPR050446">
    <property type="entry name" value="FAD-oxidoreductase/Apoptosis"/>
</dbReference>
<dbReference type="GO" id="GO:0005737">
    <property type="term" value="C:cytoplasm"/>
    <property type="evidence" value="ECO:0007669"/>
    <property type="project" value="TreeGrafter"/>
</dbReference>
<keyword evidence="4" id="KW-0560">Oxidoreductase</keyword>
<dbReference type="AlphaFoldDB" id="A0A5A5TFK5"/>
<dbReference type="EMBL" id="BIXY01000054">
    <property type="protein sequence ID" value="GCF09926.1"/>
    <property type="molecule type" value="Genomic_DNA"/>
</dbReference>
<evidence type="ECO:0000256" key="4">
    <source>
        <dbReference type="ARBA" id="ARBA00023002"/>
    </source>
</evidence>
<dbReference type="Pfam" id="PF14759">
    <property type="entry name" value="Reductase_C"/>
    <property type="match status" value="1"/>
</dbReference>
<protein>
    <submittedName>
        <fullName evidence="7">Pyridine nucleotide-disulfide oxidoreductase</fullName>
    </submittedName>
</protein>
<comment type="caution">
    <text evidence="7">The sequence shown here is derived from an EMBL/GenBank/DDBJ whole genome shotgun (WGS) entry which is preliminary data.</text>
</comment>
<dbReference type="PRINTS" id="PR00411">
    <property type="entry name" value="PNDRDTASEI"/>
</dbReference>